<keyword evidence="2" id="KW-1185">Reference proteome</keyword>
<evidence type="ECO:0000313" key="1">
    <source>
        <dbReference type="EMBL" id="VEN39603.1"/>
    </source>
</evidence>
<protein>
    <submittedName>
        <fullName evidence="1">Uncharacterized protein</fullName>
    </submittedName>
</protein>
<dbReference type="AlphaFoldDB" id="A0A653BVK2"/>
<dbReference type="EMBL" id="CAACVG010005822">
    <property type="protein sequence ID" value="VEN39603.1"/>
    <property type="molecule type" value="Genomic_DNA"/>
</dbReference>
<accession>A0A653BVK2</accession>
<dbReference type="OrthoDB" id="6726710at2759"/>
<reference evidence="1 2" key="1">
    <citation type="submission" date="2019-01" db="EMBL/GenBank/DDBJ databases">
        <authorList>
            <person name="Sayadi A."/>
        </authorList>
    </citation>
    <scope>NUCLEOTIDE SEQUENCE [LARGE SCALE GENOMIC DNA]</scope>
</reference>
<name>A0A653BVK2_CALMS</name>
<gene>
    <name evidence="1" type="ORF">CALMAC_LOCUS4086</name>
</gene>
<organism evidence="1 2">
    <name type="scientific">Callosobruchus maculatus</name>
    <name type="common">Southern cowpea weevil</name>
    <name type="synonym">Pulse bruchid</name>
    <dbReference type="NCBI Taxonomy" id="64391"/>
    <lineage>
        <taxon>Eukaryota</taxon>
        <taxon>Metazoa</taxon>
        <taxon>Ecdysozoa</taxon>
        <taxon>Arthropoda</taxon>
        <taxon>Hexapoda</taxon>
        <taxon>Insecta</taxon>
        <taxon>Pterygota</taxon>
        <taxon>Neoptera</taxon>
        <taxon>Endopterygota</taxon>
        <taxon>Coleoptera</taxon>
        <taxon>Polyphaga</taxon>
        <taxon>Cucujiformia</taxon>
        <taxon>Chrysomeloidea</taxon>
        <taxon>Chrysomelidae</taxon>
        <taxon>Bruchinae</taxon>
        <taxon>Bruchini</taxon>
        <taxon>Callosobruchus</taxon>
    </lineage>
</organism>
<evidence type="ECO:0000313" key="2">
    <source>
        <dbReference type="Proteomes" id="UP000410492"/>
    </source>
</evidence>
<proteinExistence type="predicted"/>
<dbReference type="Proteomes" id="UP000410492">
    <property type="component" value="Unassembled WGS sequence"/>
</dbReference>
<sequence>MSSSSPSVLHFAKVTSGSSHLGIVLLVNPFDLIYRCPAVVLSIAIFLSSLTPSHNARLDPDETWWLNPCSKQTQYRYGRSAAENQLRTFIDRIDTRFFKELRELYEQPAHHKQMRGSCIRVNNMLQRKNYSTTPWSSSQCS</sequence>